<sequence length="112" mass="13252">MKTKELPLYNYSDENDLIYELDDEDIYYPIILAISAEKNCSSSVKARTKLEHMKEHDLAYYVELVKQDKLNDHILKYLSQLKELTNQIFSGMEIQDEMGRMMAEEIARDRLL</sequence>
<evidence type="ECO:0000313" key="1">
    <source>
        <dbReference type="EMBL" id="QUH27565.1"/>
    </source>
</evidence>
<keyword evidence="2" id="KW-1185">Reference proteome</keyword>
<evidence type="ECO:0000313" key="2">
    <source>
        <dbReference type="Proteomes" id="UP000677305"/>
    </source>
</evidence>
<gene>
    <name evidence="1" type="ORF">HYG85_00970</name>
</gene>
<proteinExistence type="predicted"/>
<name>A0A8J8SAN9_9FIRM</name>
<organism evidence="1 2">
    <name type="scientific">Vallitalea guaymasensis</name>
    <dbReference type="NCBI Taxonomy" id="1185412"/>
    <lineage>
        <taxon>Bacteria</taxon>
        <taxon>Bacillati</taxon>
        <taxon>Bacillota</taxon>
        <taxon>Clostridia</taxon>
        <taxon>Lachnospirales</taxon>
        <taxon>Vallitaleaceae</taxon>
        <taxon>Vallitalea</taxon>
    </lineage>
</organism>
<dbReference type="RefSeq" id="WP_212691916.1">
    <property type="nucleotide sequence ID" value="NZ_CP058561.1"/>
</dbReference>
<dbReference type="EMBL" id="CP058561">
    <property type="protein sequence ID" value="QUH27565.1"/>
    <property type="molecule type" value="Genomic_DNA"/>
</dbReference>
<accession>A0A8J8SAN9</accession>
<protein>
    <submittedName>
        <fullName evidence="1">TnpV protein</fullName>
    </submittedName>
</protein>
<dbReference type="Proteomes" id="UP000677305">
    <property type="component" value="Chromosome"/>
</dbReference>
<dbReference type="AlphaFoldDB" id="A0A8J8SAN9"/>
<dbReference type="KEGG" id="vgu:HYG85_00970"/>
<reference evidence="1 2" key="1">
    <citation type="submission" date="2020-07" db="EMBL/GenBank/DDBJ databases">
        <title>Vallitalea guaymasensis genome.</title>
        <authorList>
            <person name="Postec A."/>
        </authorList>
    </citation>
    <scope>NUCLEOTIDE SEQUENCE [LARGE SCALE GENOMIC DNA]</scope>
    <source>
        <strain evidence="1 2">Ra1766G1</strain>
    </source>
</reference>